<gene>
    <name evidence="1" type="ORF">SAMN05661012_06327</name>
    <name evidence="2" type="ORF">SR876_11695</name>
</gene>
<dbReference type="PROSITE" id="PS51257">
    <property type="entry name" value="PROKAR_LIPOPROTEIN"/>
    <property type="match status" value="1"/>
</dbReference>
<dbReference type="RefSeq" id="WP_072366136.1">
    <property type="nucleotide sequence ID" value="NZ_CBHWAX010000220.1"/>
</dbReference>
<evidence type="ECO:0000313" key="4">
    <source>
        <dbReference type="Proteomes" id="UP001326715"/>
    </source>
</evidence>
<sequence length="189" mass="21146">MTPFHKPLLIILVVFSGLLAGCSKKNLSASLYDSHLESHRSFNWKSRVIRTTYLNGQTIGANSCVGGSTLKDVPLTVNYMNDTTGSEGNGICRAVKISIDSIQHGIMWTPIFKHFSFQSNVPVNFERFFFLPSGDSTQVVWYQIKGLVEVTGKMSINGFCSYSEARRLMVKCILDNVYASVRNEMDTEK</sequence>
<accession>A0A1K1SX15</accession>
<protein>
    <submittedName>
        <fullName evidence="1">Uncharacterized protein</fullName>
    </submittedName>
</protein>
<evidence type="ECO:0000313" key="3">
    <source>
        <dbReference type="Proteomes" id="UP000183788"/>
    </source>
</evidence>
<proteinExistence type="predicted"/>
<dbReference type="EMBL" id="FPIZ01000038">
    <property type="protein sequence ID" value="SFW88897.1"/>
    <property type="molecule type" value="Genomic_DNA"/>
</dbReference>
<name>A0A1K1SX15_9BACT</name>
<dbReference type="OrthoDB" id="9836884at2"/>
<dbReference type="AlphaFoldDB" id="A0A1K1SX15"/>
<organism evidence="1 3">
    <name type="scientific">Chitinophaga sancti</name>
    <dbReference type="NCBI Taxonomy" id="1004"/>
    <lineage>
        <taxon>Bacteria</taxon>
        <taxon>Pseudomonadati</taxon>
        <taxon>Bacteroidota</taxon>
        <taxon>Chitinophagia</taxon>
        <taxon>Chitinophagales</taxon>
        <taxon>Chitinophagaceae</taxon>
        <taxon>Chitinophaga</taxon>
    </lineage>
</organism>
<keyword evidence="4" id="KW-1185">Reference proteome</keyword>
<dbReference type="Proteomes" id="UP000183788">
    <property type="component" value="Unassembled WGS sequence"/>
</dbReference>
<reference evidence="1 3" key="1">
    <citation type="submission" date="2016-11" db="EMBL/GenBank/DDBJ databases">
        <authorList>
            <person name="Jaros S."/>
            <person name="Januszkiewicz K."/>
            <person name="Wedrychowicz H."/>
        </authorList>
    </citation>
    <scope>NUCLEOTIDE SEQUENCE [LARGE SCALE GENOMIC DNA]</scope>
    <source>
        <strain evidence="1 3">DSM 784</strain>
    </source>
</reference>
<dbReference type="STRING" id="1004.SAMN05661012_06327"/>
<reference evidence="2 4" key="2">
    <citation type="submission" date="2023-11" db="EMBL/GenBank/DDBJ databases">
        <title>MicrobeMod: A computational toolkit for identifying prokaryotic methylation and restriction-modification with nanopore sequencing.</title>
        <authorList>
            <person name="Crits-Christoph A."/>
            <person name="Kang S.C."/>
            <person name="Lee H."/>
            <person name="Ostrov N."/>
        </authorList>
    </citation>
    <scope>NUCLEOTIDE SEQUENCE [LARGE SCALE GENOMIC DNA]</scope>
    <source>
        <strain evidence="2 4">ATCC 23090</strain>
    </source>
</reference>
<evidence type="ECO:0000313" key="2">
    <source>
        <dbReference type="EMBL" id="WQG92169.1"/>
    </source>
</evidence>
<dbReference type="EMBL" id="CP140154">
    <property type="protein sequence ID" value="WQG92169.1"/>
    <property type="molecule type" value="Genomic_DNA"/>
</dbReference>
<dbReference type="Proteomes" id="UP001326715">
    <property type="component" value="Chromosome"/>
</dbReference>
<evidence type="ECO:0000313" key="1">
    <source>
        <dbReference type="EMBL" id="SFW88897.1"/>
    </source>
</evidence>